<proteinExistence type="predicted"/>
<evidence type="ECO:0000313" key="1">
    <source>
        <dbReference type="EMBL" id="QIA08263.1"/>
    </source>
</evidence>
<organism evidence="1 2">
    <name type="scientific">Draconibacterium halophilum</name>
    <dbReference type="NCBI Taxonomy" id="2706887"/>
    <lineage>
        <taxon>Bacteria</taxon>
        <taxon>Pseudomonadati</taxon>
        <taxon>Bacteroidota</taxon>
        <taxon>Bacteroidia</taxon>
        <taxon>Marinilabiliales</taxon>
        <taxon>Prolixibacteraceae</taxon>
        <taxon>Draconibacterium</taxon>
    </lineage>
</organism>
<name>A0A6C0RFG0_9BACT</name>
<dbReference type="EMBL" id="CP048409">
    <property type="protein sequence ID" value="QIA08263.1"/>
    <property type="molecule type" value="Genomic_DNA"/>
</dbReference>
<dbReference type="Proteomes" id="UP000474630">
    <property type="component" value="Chromosome"/>
</dbReference>
<keyword evidence="2" id="KW-1185">Reference proteome</keyword>
<dbReference type="RefSeq" id="WP_163346184.1">
    <property type="nucleotide sequence ID" value="NZ_CP048409.1"/>
</dbReference>
<reference evidence="1 2" key="1">
    <citation type="submission" date="2020-02" db="EMBL/GenBank/DDBJ databases">
        <title>Genome sequencing for Draconibacterium sp. strain M1.</title>
        <authorList>
            <person name="Park S.-J."/>
        </authorList>
    </citation>
    <scope>NUCLEOTIDE SEQUENCE [LARGE SCALE GENOMIC DNA]</scope>
    <source>
        <strain evidence="1 2">M1</strain>
    </source>
</reference>
<accession>A0A6C0RFG0</accession>
<dbReference type="AlphaFoldDB" id="A0A6C0RFG0"/>
<evidence type="ECO:0000313" key="2">
    <source>
        <dbReference type="Proteomes" id="UP000474630"/>
    </source>
</evidence>
<dbReference type="KEGG" id="drc:G0Q07_11295"/>
<gene>
    <name evidence="1" type="ORF">G0Q07_11295</name>
</gene>
<protein>
    <submittedName>
        <fullName evidence="1">Uncharacterized protein</fullName>
    </submittedName>
</protein>
<sequence length="119" mass="13895">MSQKQSQEPKSTVLATASDLRLFLKRMKDDNLLSPYNRGILDRLISQVENAATELEFYDKHDLYKLLHNHLRFMHNSHPEVNSFIIKVNLQEQPTVPAYFEYNLFPSSKQLNELSEASK</sequence>